<evidence type="ECO:0000313" key="4">
    <source>
        <dbReference type="Proteomes" id="UP000249229"/>
    </source>
</evidence>
<keyword evidence="2" id="KW-1277">Toxin-antitoxin system</keyword>
<proteinExistence type="inferred from homology"/>
<accession>A0A2W5PB44</accession>
<organism evidence="3 4">
    <name type="scientific">Sphingomonas taxi</name>
    <dbReference type="NCBI Taxonomy" id="1549858"/>
    <lineage>
        <taxon>Bacteria</taxon>
        <taxon>Pseudomonadati</taxon>
        <taxon>Pseudomonadota</taxon>
        <taxon>Alphaproteobacteria</taxon>
        <taxon>Sphingomonadales</taxon>
        <taxon>Sphingomonadaceae</taxon>
        <taxon>Sphingomonas</taxon>
    </lineage>
</organism>
<dbReference type="GO" id="GO:0006355">
    <property type="term" value="P:regulation of DNA-templated transcription"/>
    <property type="evidence" value="ECO:0007669"/>
    <property type="project" value="InterPro"/>
</dbReference>
<evidence type="ECO:0000256" key="1">
    <source>
        <dbReference type="ARBA" id="ARBA00008580"/>
    </source>
</evidence>
<dbReference type="SUPFAM" id="SSF47598">
    <property type="entry name" value="Ribbon-helix-helix"/>
    <property type="match status" value="1"/>
</dbReference>
<comment type="caution">
    <text evidence="3">The sequence shown here is derived from an EMBL/GenBank/DDBJ whole genome shotgun (WGS) entry which is preliminary data.</text>
</comment>
<dbReference type="Pfam" id="PF03693">
    <property type="entry name" value="ParD_antitoxin"/>
    <property type="match status" value="1"/>
</dbReference>
<comment type="similarity">
    <text evidence="1">Belongs to the ParD antitoxin family.</text>
</comment>
<gene>
    <name evidence="3" type="ORF">DI544_00925</name>
</gene>
<name>A0A2W5PB44_9SPHN</name>
<reference evidence="3 4" key="1">
    <citation type="submission" date="2017-08" db="EMBL/GenBank/DDBJ databases">
        <title>Infants hospitalized years apart are colonized by the same room-sourced microbial strains.</title>
        <authorList>
            <person name="Brooks B."/>
            <person name="Olm M.R."/>
            <person name="Firek B.A."/>
            <person name="Baker R."/>
            <person name="Thomas B.C."/>
            <person name="Morowitz M.J."/>
            <person name="Banfield J.F."/>
        </authorList>
    </citation>
    <scope>NUCLEOTIDE SEQUENCE [LARGE SCALE GENOMIC DNA]</scope>
    <source>
        <strain evidence="3">S2_005_001_R1_22</strain>
    </source>
</reference>
<dbReference type="InterPro" id="IPR010985">
    <property type="entry name" value="Ribbon_hlx_hlx"/>
</dbReference>
<dbReference type="Gene3D" id="6.10.10.120">
    <property type="entry name" value="Antitoxin ParD1-like"/>
    <property type="match status" value="1"/>
</dbReference>
<evidence type="ECO:0000313" key="3">
    <source>
        <dbReference type="EMBL" id="PZQ62796.1"/>
    </source>
</evidence>
<evidence type="ECO:0000256" key="2">
    <source>
        <dbReference type="ARBA" id="ARBA00022649"/>
    </source>
</evidence>
<sequence length="82" mass="9489">MASSVKLGERLERYVDELVEKGRYGSRSEVLREGVRLIHERESWLDMVNAKIELGLADVDDGRVHTPEEVRAEVRRRILSRA</sequence>
<dbReference type="NCBIfam" id="TIGR02606">
    <property type="entry name" value="antidote_CC2985"/>
    <property type="match status" value="1"/>
</dbReference>
<protein>
    <submittedName>
        <fullName evidence="3">Type II toxin-antitoxin system ParD family antitoxin</fullName>
    </submittedName>
</protein>
<dbReference type="InterPro" id="IPR022789">
    <property type="entry name" value="ParD"/>
</dbReference>
<dbReference type="PANTHER" id="PTHR36582:SF2">
    <property type="entry name" value="ANTITOXIN PARD"/>
    <property type="match status" value="1"/>
</dbReference>
<dbReference type="PANTHER" id="PTHR36582">
    <property type="entry name" value="ANTITOXIN PARD"/>
    <property type="match status" value="1"/>
</dbReference>
<dbReference type="AlphaFoldDB" id="A0A2W5PB44"/>
<dbReference type="InterPro" id="IPR038296">
    <property type="entry name" value="ParD_sf"/>
</dbReference>
<dbReference type="CDD" id="cd22231">
    <property type="entry name" value="RHH_NikR_HicB-like"/>
    <property type="match status" value="1"/>
</dbReference>
<dbReference type="EMBL" id="QFQI01000001">
    <property type="protein sequence ID" value="PZQ62796.1"/>
    <property type="molecule type" value="Genomic_DNA"/>
</dbReference>
<dbReference type="Proteomes" id="UP000249229">
    <property type="component" value="Unassembled WGS sequence"/>
</dbReference>